<dbReference type="InterPro" id="IPR029058">
    <property type="entry name" value="AB_hydrolase_fold"/>
</dbReference>
<keyword evidence="5" id="KW-1185">Reference proteome</keyword>
<proteinExistence type="predicted"/>
<dbReference type="PANTHER" id="PTHR10272:SF0">
    <property type="entry name" value="PLATELET-ACTIVATING FACTOR ACETYLHYDROLASE"/>
    <property type="match status" value="1"/>
</dbReference>
<evidence type="ECO:0000313" key="4">
    <source>
        <dbReference type="EMBL" id="KLV11674.1"/>
    </source>
</evidence>
<dbReference type="ESTHER" id="9gamm-a0a0j1hj78">
    <property type="family name" value="UCP031982"/>
</dbReference>
<dbReference type="SUPFAM" id="SSF53474">
    <property type="entry name" value="alpha/beta-Hydrolases"/>
    <property type="match status" value="1"/>
</dbReference>
<accession>A0A0J1HJ78</accession>
<evidence type="ECO:0000256" key="3">
    <source>
        <dbReference type="ARBA" id="ARBA00023098"/>
    </source>
</evidence>
<evidence type="ECO:0000256" key="2">
    <source>
        <dbReference type="ARBA" id="ARBA00022963"/>
    </source>
</evidence>
<reference evidence="4 5" key="1">
    <citation type="submission" date="2015-05" db="EMBL/GenBank/DDBJ databases">
        <title>Photobacterium galathea sp. nov.</title>
        <authorList>
            <person name="Machado H."/>
            <person name="Gram L."/>
        </authorList>
    </citation>
    <scope>NUCLEOTIDE SEQUENCE [LARGE SCALE GENOMIC DNA]</scope>
    <source>
        <strain evidence="4 5">DSM 22954</strain>
    </source>
</reference>
<dbReference type="GO" id="GO:0003847">
    <property type="term" value="F:1-alkyl-2-acetylglycerophosphocholine esterase activity"/>
    <property type="evidence" value="ECO:0007669"/>
    <property type="project" value="TreeGrafter"/>
</dbReference>
<evidence type="ECO:0008006" key="6">
    <source>
        <dbReference type="Google" id="ProtNLM"/>
    </source>
</evidence>
<keyword evidence="3" id="KW-0443">Lipid metabolism</keyword>
<keyword evidence="2" id="KW-0442">Lipid degradation</keyword>
<dbReference type="GO" id="GO:0016042">
    <property type="term" value="P:lipid catabolic process"/>
    <property type="evidence" value="ECO:0007669"/>
    <property type="project" value="UniProtKB-KW"/>
</dbReference>
<dbReference type="PANTHER" id="PTHR10272">
    <property type="entry name" value="PLATELET-ACTIVATING FACTOR ACETYLHYDROLASE"/>
    <property type="match status" value="1"/>
</dbReference>
<dbReference type="PIRSF" id="PIRSF031982">
    <property type="entry name" value="UCP031982_abhydr"/>
    <property type="match status" value="1"/>
</dbReference>
<evidence type="ECO:0000313" key="5">
    <source>
        <dbReference type="Proteomes" id="UP000035909"/>
    </source>
</evidence>
<dbReference type="Gene3D" id="3.40.50.1820">
    <property type="entry name" value="alpha/beta hydrolase"/>
    <property type="match status" value="1"/>
</dbReference>
<comment type="caution">
    <text evidence="4">The sequence shown here is derived from an EMBL/GenBank/DDBJ whole genome shotgun (WGS) entry which is preliminary data.</text>
</comment>
<dbReference type="InterPro" id="IPR017395">
    <property type="entry name" value="Chlorophyllase-like"/>
</dbReference>
<gene>
    <name evidence="4" type="ORF">ABT57_02285</name>
</gene>
<name>A0A0J1HJ78_9GAMM</name>
<dbReference type="PATRIC" id="fig|320778.3.peg.485"/>
<dbReference type="Proteomes" id="UP000035909">
    <property type="component" value="Unassembled WGS sequence"/>
</dbReference>
<dbReference type="InterPro" id="IPR016986">
    <property type="entry name" value="UCP031982_abhydr"/>
</dbReference>
<evidence type="ECO:0000256" key="1">
    <source>
        <dbReference type="ARBA" id="ARBA00022801"/>
    </source>
</evidence>
<dbReference type="Pfam" id="PF07224">
    <property type="entry name" value="Chlorophyllase"/>
    <property type="match status" value="1"/>
</dbReference>
<keyword evidence="1" id="KW-0378">Hydrolase</keyword>
<sequence length="300" mass="32423">MPSSIENNGFPMVVFYPTSSEPKVVELGPFKLNVAVEGEILKGKYPLVIVSHGSGGSNLSYKDIAISLAKSGFIVGMPLHPQNNYMDNTLEGSVTNYTNRPKHITLAIDKLLNTSGLNTYIDSDKIAVLGHSVGGYATIAAAGGVGDTSSLIEICKNNPLLTDPYCTPVRDGSMMKTVIKSTKDPRIKAIIIMAPVGILFSTEGSLNDVDIPVLLLKAENDKEVTEPYNADVIEKGLPNKQKLISIMISNAGHYSFLTSFPDFLKSELGLIAEDPNGFNREEFQEKLGTIIVDYLKGVLK</sequence>
<dbReference type="EMBL" id="LDOU01000002">
    <property type="protein sequence ID" value="KLV11674.1"/>
    <property type="molecule type" value="Genomic_DNA"/>
</dbReference>
<dbReference type="STRING" id="320778.ABT57_02285"/>
<dbReference type="AlphaFoldDB" id="A0A0J1HJ78"/>
<protein>
    <recommendedName>
        <fullName evidence="6">Dienelactone hydrolase</fullName>
    </recommendedName>
</protein>
<organism evidence="4 5">
    <name type="scientific">Photobacterium ganghwense</name>
    <dbReference type="NCBI Taxonomy" id="320778"/>
    <lineage>
        <taxon>Bacteria</taxon>
        <taxon>Pseudomonadati</taxon>
        <taxon>Pseudomonadota</taxon>
        <taxon>Gammaproteobacteria</taxon>
        <taxon>Vibrionales</taxon>
        <taxon>Vibrionaceae</taxon>
        <taxon>Photobacterium</taxon>
    </lineage>
</organism>